<dbReference type="Proteomes" id="UP001064048">
    <property type="component" value="Chromosome 27"/>
</dbReference>
<keyword evidence="2" id="KW-1185">Reference proteome</keyword>
<accession>A0ACC0KYP9</accession>
<proteinExistence type="predicted"/>
<comment type="caution">
    <text evidence="1">The sequence shown here is derived from an EMBL/GenBank/DDBJ whole genome shotgun (WGS) entry which is preliminary data.</text>
</comment>
<organism evidence="1 2">
    <name type="scientific">Choristoneura fumiferana</name>
    <name type="common">Spruce budworm moth</name>
    <name type="synonym">Archips fumiferana</name>
    <dbReference type="NCBI Taxonomy" id="7141"/>
    <lineage>
        <taxon>Eukaryota</taxon>
        <taxon>Metazoa</taxon>
        <taxon>Ecdysozoa</taxon>
        <taxon>Arthropoda</taxon>
        <taxon>Hexapoda</taxon>
        <taxon>Insecta</taxon>
        <taxon>Pterygota</taxon>
        <taxon>Neoptera</taxon>
        <taxon>Endopterygota</taxon>
        <taxon>Lepidoptera</taxon>
        <taxon>Glossata</taxon>
        <taxon>Ditrysia</taxon>
        <taxon>Tortricoidea</taxon>
        <taxon>Tortricidae</taxon>
        <taxon>Tortricinae</taxon>
        <taxon>Choristoneura</taxon>
    </lineage>
</organism>
<reference evidence="1 2" key="1">
    <citation type="journal article" date="2022" name="Genome Biol. Evol.">
        <title>The Spruce Budworm Genome: Reconstructing the Evolutionary History of Antifreeze Proteins.</title>
        <authorList>
            <person name="Beliveau C."/>
            <person name="Gagne P."/>
            <person name="Picq S."/>
            <person name="Vernygora O."/>
            <person name="Keeling C.I."/>
            <person name="Pinkney K."/>
            <person name="Doucet D."/>
            <person name="Wen F."/>
            <person name="Johnston J.S."/>
            <person name="Maaroufi H."/>
            <person name="Boyle B."/>
            <person name="Laroche J."/>
            <person name="Dewar K."/>
            <person name="Juretic N."/>
            <person name="Blackburn G."/>
            <person name="Nisole A."/>
            <person name="Brunet B."/>
            <person name="Brandao M."/>
            <person name="Lumley L."/>
            <person name="Duan J."/>
            <person name="Quan G."/>
            <person name="Lucarotti C.J."/>
            <person name="Roe A.D."/>
            <person name="Sperling F.A.H."/>
            <person name="Levesque R.C."/>
            <person name="Cusson M."/>
        </authorList>
    </citation>
    <scope>NUCLEOTIDE SEQUENCE [LARGE SCALE GENOMIC DNA]</scope>
    <source>
        <strain evidence="1">Glfc:IPQL:Cfum</strain>
    </source>
</reference>
<evidence type="ECO:0000313" key="2">
    <source>
        <dbReference type="Proteomes" id="UP001064048"/>
    </source>
</evidence>
<dbReference type="EMBL" id="CM046127">
    <property type="protein sequence ID" value="KAI8441321.1"/>
    <property type="molecule type" value="Genomic_DNA"/>
</dbReference>
<sequence length="69" mass="7240">MYYILEANLVLAQAWGGGPGFGGGYGRWGGGYGGIGVIGFGRRFGYGYGGGYYPPPPPPLFYPPPPFFG</sequence>
<name>A0ACC0KYP9_CHOFU</name>
<gene>
    <name evidence="1" type="ORF">MSG28_014942</name>
</gene>
<protein>
    <submittedName>
        <fullName evidence="1">Uncharacterized protein</fullName>
    </submittedName>
</protein>
<evidence type="ECO:0000313" key="1">
    <source>
        <dbReference type="EMBL" id="KAI8441321.1"/>
    </source>
</evidence>